<dbReference type="EMBL" id="QKYT01000040">
    <property type="protein sequence ID" value="RIA96709.1"/>
    <property type="molecule type" value="Genomic_DNA"/>
</dbReference>
<gene>
    <name evidence="1" type="ORF">C1645_802248</name>
</gene>
<reference evidence="1 2" key="1">
    <citation type="submission" date="2018-06" db="EMBL/GenBank/DDBJ databases">
        <title>Comparative genomics reveals the genomic features of Rhizophagus irregularis, R. cerebriforme, R. diaphanum and Gigaspora rosea, and their symbiotic lifestyle signature.</title>
        <authorList>
            <person name="Morin E."/>
            <person name="San Clemente H."/>
            <person name="Chen E.C.H."/>
            <person name="De La Providencia I."/>
            <person name="Hainaut M."/>
            <person name="Kuo A."/>
            <person name="Kohler A."/>
            <person name="Murat C."/>
            <person name="Tang N."/>
            <person name="Roy S."/>
            <person name="Loubradou J."/>
            <person name="Henrissat B."/>
            <person name="Grigoriev I.V."/>
            <person name="Corradi N."/>
            <person name="Roux C."/>
            <person name="Martin F.M."/>
        </authorList>
    </citation>
    <scope>NUCLEOTIDE SEQUENCE [LARGE SCALE GENOMIC DNA]</scope>
    <source>
        <strain evidence="1 2">DAOM 227022</strain>
    </source>
</reference>
<accession>A0A397TH72</accession>
<dbReference type="OrthoDB" id="2305046at2759"/>
<dbReference type="Proteomes" id="UP000265703">
    <property type="component" value="Unassembled WGS sequence"/>
</dbReference>
<name>A0A397TH72_9GLOM</name>
<sequence>MSGTPHNDLNLAQDLQFKPLNLFYQPSNDDNFYHITCEIILKEFQLGNSNSLDDDNYDYEFFFNYHHIKCKLIPHNLVVNILNKEIYDRNFDGSELKRKYFLTSYQKLNLETNLKQVLPFYLYIPEGSVSDENTTFFHENTESNMTQLASIVDNQSYFDNDMLDNAATTTEMAPAALTAAEFHKDTNDDTYQVTPQ</sequence>
<proteinExistence type="predicted"/>
<dbReference type="AlphaFoldDB" id="A0A397TH72"/>
<keyword evidence="2" id="KW-1185">Reference proteome</keyword>
<organism evidence="1 2">
    <name type="scientific">Glomus cerebriforme</name>
    <dbReference type="NCBI Taxonomy" id="658196"/>
    <lineage>
        <taxon>Eukaryota</taxon>
        <taxon>Fungi</taxon>
        <taxon>Fungi incertae sedis</taxon>
        <taxon>Mucoromycota</taxon>
        <taxon>Glomeromycotina</taxon>
        <taxon>Glomeromycetes</taxon>
        <taxon>Glomerales</taxon>
        <taxon>Glomeraceae</taxon>
        <taxon>Glomus</taxon>
    </lineage>
</organism>
<comment type="caution">
    <text evidence="1">The sequence shown here is derived from an EMBL/GenBank/DDBJ whole genome shotgun (WGS) entry which is preliminary data.</text>
</comment>
<evidence type="ECO:0000313" key="2">
    <source>
        <dbReference type="Proteomes" id="UP000265703"/>
    </source>
</evidence>
<protein>
    <submittedName>
        <fullName evidence="1">Uncharacterized protein</fullName>
    </submittedName>
</protein>
<evidence type="ECO:0000313" key="1">
    <source>
        <dbReference type="EMBL" id="RIA96709.1"/>
    </source>
</evidence>